<dbReference type="RefSeq" id="WP_106742363.1">
    <property type="nucleotide sequence ID" value="NZ_CP027657.1"/>
</dbReference>
<protein>
    <recommendedName>
        <fullName evidence="1">Activation-induced cytidine deaminase AID domain-containing protein</fullName>
    </recommendedName>
</protein>
<dbReference type="AlphaFoldDB" id="A0A2R3QWK5"/>
<reference evidence="2 3" key="1">
    <citation type="submission" date="2018-03" db="EMBL/GenBank/DDBJ databases">
        <title>Complete genome sequence and methylome analysis of Pseudomonas mendocina NEB 698.</title>
        <authorList>
            <person name="Morgan R.D."/>
        </authorList>
    </citation>
    <scope>NUCLEOTIDE SEQUENCE [LARGE SCALE GENOMIC DNA]</scope>
    <source>
        <strain evidence="2 3">NEB698</strain>
    </source>
</reference>
<dbReference type="Gene3D" id="3.40.140.10">
    <property type="entry name" value="Cytidine Deaminase, domain 2"/>
    <property type="match status" value="1"/>
</dbReference>
<evidence type="ECO:0000313" key="2">
    <source>
        <dbReference type="EMBL" id="AVO56062.1"/>
    </source>
</evidence>
<organism evidence="2 3">
    <name type="scientific">Ectopseudomonas mendocina</name>
    <name type="common">Pseudomonas mendocina</name>
    <dbReference type="NCBI Taxonomy" id="300"/>
    <lineage>
        <taxon>Bacteria</taxon>
        <taxon>Pseudomonadati</taxon>
        <taxon>Pseudomonadota</taxon>
        <taxon>Gammaproteobacteria</taxon>
        <taxon>Pseudomonadales</taxon>
        <taxon>Pseudomonadaceae</taxon>
        <taxon>Ectopseudomonas</taxon>
    </lineage>
</organism>
<gene>
    <name evidence="2" type="ORF">C7A17_26065</name>
</gene>
<dbReference type="Proteomes" id="UP000238327">
    <property type="component" value="Chromosome"/>
</dbReference>
<accession>A0A2R3QWK5</accession>
<proteinExistence type="predicted"/>
<dbReference type="InterPro" id="IPR013158">
    <property type="entry name" value="AID"/>
</dbReference>
<dbReference type="Pfam" id="PF08210">
    <property type="entry name" value="APOBEC_N"/>
    <property type="match status" value="1"/>
</dbReference>
<dbReference type="GO" id="GO:0016814">
    <property type="term" value="F:hydrolase activity, acting on carbon-nitrogen (but not peptide) bonds, in cyclic amidines"/>
    <property type="evidence" value="ECO:0007669"/>
    <property type="project" value="InterPro"/>
</dbReference>
<feature type="domain" description="Activation-induced cytidine deaminase AID" evidence="1">
    <location>
        <begin position="84"/>
        <end position="177"/>
    </location>
</feature>
<dbReference type="GO" id="GO:0008270">
    <property type="term" value="F:zinc ion binding"/>
    <property type="evidence" value="ECO:0007669"/>
    <property type="project" value="InterPro"/>
</dbReference>
<dbReference type="OrthoDB" id="9955831at2"/>
<sequence length="322" mass="36444">MEKGKYGTYFVSSLDEAVKNNKGALVYANFTFDPITKGGTSNPNTLQSEYSVLALVKFCGFIFGSFINAGPEKIYKINSESHNGDHAEDNFMAAWEEFVSTSVYKEILDLQNYNKEAAYITIKISKSPCVACSSKLIKFIKSHSINIRMKILQLYGGQPGALTNRLSVLALISHGFAIKSWDVLNPDKGHRSHTKRGHPHEMFFASLHLQNVSLDDEADEARVLTNEEQAFIEFRSYVVDSNIKLNQQIEEALSYFENPPAIETLIQSKVQTAKKLLEFMETIRKDTRLSERLLMSEELYYMLKSISFSENLKENAFGKKIA</sequence>
<name>A0A2R3QWK5_ECTME</name>
<dbReference type="EMBL" id="CP027657">
    <property type="protein sequence ID" value="AVO56062.1"/>
    <property type="molecule type" value="Genomic_DNA"/>
</dbReference>
<evidence type="ECO:0000313" key="3">
    <source>
        <dbReference type="Proteomes" id="UP000238327"/>
    </source>
</evidence>
<evidence type="ECO:0000259" key="1">
    <source>
        <dbReference type="Pfam" id="PF08210"/>
    </source>
</evidence>